<proteinExistence type="inferred from homology"/>
<name>A0A347ZUT4_9CHLR</name>
<keyword evidence="8" id="KW-1185">Reference proteome</keyword>
<feature type="transmembrane region" description="Helical" evidence="6">
    <location>
        <begin position="196"/>
        <end position="214"/>
    </location>
</feature>
<evidence type="ECO:0000256" key="5">
    <source>
        <dbReference type="ARBA" id="ARBA00023136"/>
    </source>
</evidence>
<accession>A0A347ZUT4</accession>
<evidence type="ECO:0000256" key="6">
    <source>
        <dbReference type="SAM" id="Phobius"/>
    </source>
</evidence>
<evidence type="ECO:0000256" key="1">
    <source>
        <dbReference type="ARBA" id="ARBA00004141"/>
    </source>
</evidence>
<dbReference type="AlphaFoldDB" id="A0A347ZUT4"/>
<evidence type="ECO:0000256" key="3">
    <source>
        <dbReference type="ARBA" id="ARBA00022692"/>
    </source>
</evidence>
<dbReference type="PANTHER" id="PTHR30028:SF0">
    <property type="entry name" value="PROTEIN ALUMINUM SENSITIVE 3"/>
    <property type="match status" value="1"/>
</dbReference>
<dbReference type="GO" id="GO:0005886">
    <property type="term" value="C:plasma membrane"/>
    <property type="evidence" value="ECO:0007669"/>
    <property type="project" value="TreeGrafter"/>
</dbReference>
<keyword evidence="3 6" id="KW-0812">Transmembrane</keyword>
<evidence type="ECO:0000313" key="7">
    <source>
        <dbReference type="EMBL" id="REG10350.1"/>
    </source>
</evidence>
<evidence type="ECO:0000256" key="2">
    <source>
        <dbReference type="ARBA" id="ARBA00005268"/>
    </source>
</evidence>
<dbReference type="Pfam" id="PF03649">
    <property type="entry name" value="UPF0014"/>
    <property type="match status" value="1"/>
</dbReference>
<comment type="similarity">
    <text evidence="2">Belongs to the UPF0014 family.</text>
</comment>
<comment type="caution">
    <text evidence="7">The sequence shown here is derived from an EMBL/GenBank/DDBJ whole genome shotgun (WGS) entry which is preliminary data.</text>
</comment>
<protein>
    <submittedName>
        <fullName evidence="7">Putative ABC transport system permease protein</fullName>
    </submittedName>
</protein>
<feature type="transmembrane region" description="Helical" evidence="6">
    <location>
        <begin position="220"/>
        <end position="245"/>
    </location>
</feature>
<dbReference type="EMBL" id="QUMS01000001">
    <property type="protein sequence ID" value="REG10350.1"/>
    <property type="molecule type" value="Genomic_DNA"/>
</dbReference>
<keyword evidence="4 6" id="KW-1133">Transmembrane helix</keyword>
<feature type="transmembrane region" description="Helical" evidence="6">
    <location>
        <begin position="127"/>
        <end position="147"/>
    </location>
</feature>
<dbReference type="Proteomes" id="UP000256388">
    <property type="component" value="Unassembled WGS sequence"/>
</dbReference>
<evidence type="ECO:0000256" key="4">
    <source>
        <dbReference type="ARBA" id="ARBA00022989"/>
    </source>
</evidence>
<keyword evidence="5 6" id="KW-0472">Membrane</keyword>
<comment type="subcellular location">
    <subcellularLocation>
        <location evidence="1">Membrane</location>
        <topology evidence="1">Multi-pass membrane protein</topology>
    </subcellularLocation>
</comment>
<evidence type="ECO:0000313" key="8">
    <source>
        <dbReference type="Proteomes" id="UP000256388"/>
    </source>
</evidence>
<feature type="transmembrane region" description="Helical" evidence="6">
    <location>
        <begin position="69"/>
        <end position="87"/>
    </location>
</feature>
<reference evidence="7 8" key="1">
    <citation type="submission" date="2018-08" db="EMBL/GenBank/DDBJ databases">
        <title>Genomic Encyclopedia of Type Strains, Phase IV (KMG-IV): sequencing the most valuable type-strain genomes for metagenomic binning, comparative biology and taxonomic classification.</title>
        <authorList>
            <person name="Goeker M."/>
        </authorList>
    </citation>
    <scope>NUCLEOTIDE SEQUENCE [LARGE SCALE GENOMIC DNA]</scope>
    <source>
        <strain evidence="7 8">DSM 23923</strain>
    </source>
</reference>
<dbReference type="InterPro" id="IPR005226">
    <property type="entry name" value="UPF0014_fam"/>
</dbReference>
<dbReference type="PANTHER" id="PTHR30028">
    <property type="entry name" value="UPF0014 INNER MEMBRANE PROTEIN YBBM-RELATED"/>
    <property type="match status" value="1"/>
</dbReference>
<feature type="transmembrane region" description="Helical" evidence="6">
    <location>
        <begin position="42"/>
        <end position="63"/>
    </location>
</feature>
<organism evidence="7 8">
    <name type="scientific">Pelolinea submarina</name>
    <dbReference type="NCBI Taxonomy" id="913107"/>
    <lineage>
        <taxon>Bacteria</taxon>
        <taxon>Bacillati</taxon>
        <taxon>Chloroflexota</taxon>
        <taxon>Anaerolineae</taxon>
        <taxon>Anaerolineales</taxon>
        <taxon>Anaerolineaceae</taxon>
        <taxon>Pelolinea</taxon>
    </lineage>
</organism>
<sequence length="279" mass="29494">MLNNLFSNQIVLGFVQVAIAFVLALLVVLIANRRGIHIEKEVLVSLLRGIVQITVVGSLLLALLKSPTWAGILILLGMFLAAARTAARRAKGVNGAFRASFYGIAIASGVVIGVMSALGVIEYKLLSLVPVGSMIISAAMNSNALALNRFKAEIGSHIGLIETALSLGASPQETVKPYLQASVHASLIPRIDSLRTLGIVWIPGLMTGMVIAGSDPFYAAIYQFVVMAMIFATSGLSAMITMAFIQKEIFSPAEQLLLVTEGKGEGNGKNNGGGMKRNR</sequence>
<feature type="transmembrane region" description="Helical" evidence="6">
    <location>
        <begin position="6"/>
        <end position="30"/>
    </location>
</feature>
<feature type="transmembrane region" description="Helical" evidence="6">
    <location>
        <begin position="99"/>
        <end position="121"/>
    </location>
</feature>
<dbReference type="OrthoDB" id="9791807at2"/>
<dbReference type="RefSeq" id="WP_116223537.1">
    <property type="nucleotide sequence ID" value="NZ_AP018437.1"/>
</dbReference>
<gene>
    <name evidence="7" type="ORF">DFR64_0205</name>
</gene>